<dbReference type="OrthoDB" id="6144223at2759"/>
<keyword evidence="4" id="KW-1133">Transmembrane helix</keyword>
<protein>
    <recommendedName>
        <fullName evidence="10">G-protein coupled receptors family 1 profile domain-containing protein</fullName>
    </recommendedName>
</protein>
<evidence type="ECO:0000313" key="11">
    <source>
        <dbReference type="EMBL" id="RMX50661.1"/>
    </source>
</evidence>
<dbReference type="SUPFAM" id="SSF81321">
    <property type="entry name" value="Family A G protein-coupled receptor-like"/>
    <property type="match status" value="1"/>
</dbReference>
<proteinExistence type="predicted"/>
<comment type="caution">
    <text evidence="11">The sequence shown here is derived from an EMBL/GenBank/DDBJ whole genome shotgun (WGS) entry which is preliminary data.</text>
</comment>
<evidence type="ECO:0000256" key="3">
    <source>
        <dbReference type="ARBA" id="ARBA00022692"/>
    </source>
</evidence>
<dbReference type="Gene3D" id="1.20.1070.10">
    <property type="entry name" value="Rhodopsin 7-helix transmembrane proteins"/>
    <property type="match status" value="1"/>
</dbReference>
<dbReference type="GO" id="GO:0005886">
    <property type="term" value="C:plasma membrane"/>
    <property type="evidence" value="ECO:0007669"/>
    <property type="project" value="UniProtKB-SubCell"/>
</dbReference>
<dbReference type="PRINTS" id="PR00237">
    <property type="entry name" value="GPCRRHODOPSN"/>
</dbReference>
<accession>A0A3M6UAM6</accession>
<reference evidence="11 12" key="1">
    <citation type="journal article" date="2018" name="Sci. Rep.">
        <title>Comparative analysis of the Pocillopora damicornis genome highlights role of immune system in coral evolution.</title>
        <authorList>
            <person name="Cunning R."/>
            <person name="Bay R.A."/>
            <person name="Gillette P."/>
            <person name="Baker A.C."/>
            <person name="Traylor-Knowles N."/>
        </authorList>
    </citation>
    <scope>NUCLEOTIDE SEQUENCE [LARGE SCALE GENOMIC DNA]</scope>
    <source>
        <strain evidence="11">RSMAS</strain>
        <tissue evidence="11">Whole animal</tissue>
    </source>
</reference>
<keyword evidence="5" id="KW-0297">G-protein coupled receptor</keyword>
<evidence type="ECO:0000256" key="1">
    <source>
        <dbReference type="ARBA" id="ARBA00004651"/>
    </source>
</evidence>
<keyword evidence="9" id="KW-0807">Transducer</keyword>
<dbReference type="PROSITE" id="PS50262">
    <property type="entry name" value="G_PROTEIN_RECEP_F1_2"/>
    <property type="match status" value="1"/>
</dbReference>
<evidence type="ECO:0000256" key="9">
    <source>
        <dbReference type="ARBA" id="ARBA00023224"/>
    </source>
</evidence>
<dbReference type="Proteomes" id="UP000275408">
    <property type="component" value="Unassembled WGS sequence"/>
</dbReference>
<evidence type="ECO:0000256" key="2">
    <source>
        <dbReference type="ARBA" id="ARBA00022475"/>
    </source>
</evidence>
<comment type="subcellular location">
    <subcellularLocation>
        <location evidence="1">Cell membrane</location>
        <topology evidence="1">Multi-pass membrane protein</topology>
    </subcellularLocation>
</comment>
<organism evidence="11 12">
    <name type="scientific">Pocillopora damicornis</name>
    <name type="common">Cauliflower coral</name>
    <name type="synonym">Millepora damicornis</name>
    <dbReference type="NCBI Taxonomy" id="46731"/>
    <lineage>
        <taxon>Eukaryota</taxon>
        <taxon>Metazoa</taxon>
        <taxon>Cnidaria</taxon>
        <taxon>Anthozoa</taxon>
        <taxon>Hexacorallia</taxon>
        <taxon>Scleractinia</taxon>
        <taxon>Astrocoeniina</taxon>
        <taxon>Pocilloporidae</taxon>
        <taxon>Pocillopora</taxon>
    </lineage>
</organism>
<keyword evidence="2" id="KW-1003">Cell membrane</keyword>
<keyword evidence="3" id="KW-0812">Transmembrane</keyword>
<keyword evidence="8" id="KW-0325">Glycoprotein</keyword>
<dbReference type="PANTHER" id="PTHR24246">
    <property type="entry name" value="OLFACTORY RECEPTOR AND ADENOSINE RECEPTOR"/>
    <property type="match status" value="1"/>
</dbReference>
<feature type="domain" description="G-protein coupled receptors family 1 profile" evidence="10">
    <location>
        <begin position="1"/>
        <end position="89"/>
    </location>
</feature>
<dbReference type="STRING" id="46731.A0A3M6UAM6"/>
<dbReference type="EMBL" id="RCHS01001928">
    <property type="protein sequence ID" value="RMX50661.1"/>
    <property type="molecule type" value="Genomic_DNA"/>
</dbReference>
<name>A0A3M6UAM6_POCDA</name>
<dbReference type="InterPro" id="IPR017452">
    <property type="entry name" value="GPCR_Rhodpsn_7TM"/>
</dbReference>
<evidence type="ECO:0000313" key="12">
    <source>
        <dbReference type="Proteomes" id="UP000275408"/>
    </source>
</evidence>
<keyword evidence="6" id="KW-0472">Membrane</keyword>
<evidence type="ECO:0000256" key="4">
    <source>
        <dbReference type="ARBA" id="ARBA00022989"/>
    </source>
</evidence>
<dbReference type="GO" id="GO:0004930">
    <property type="term" value="F:G protein-coupled receptor activity"/>
    <property type="evidence" value="ECO:0007669"/>
    <property type="project" value="UniProtKB-KW"/>
</dbReference>
<gene>
    <name evidence="11" type="ORF">pdam_00017154</name>
</gene>
<dbReference type="AlphaFoldDB" id="A0A3M6UAM6"/>
<dbReference type="PANTHER" id="PTHR24246:SF27">
    <property type="entry name" value="ADENOSINE RECEPTOR, ISOFORM A"/>
    <property type="match status" value="1"/>
</dbReference>
<dbReference type="InterPro" id="IPR000276">
    <property type="entry name" value="GPCR_Rhodpsn"/>
</dbReference>
<evidence type="ECO:0000256" key="8">
    <source>
        <dbReference type="ARBA" id="ARBA00023180"/>
    </source>
</evidence>
<dbReference type="Pfam" id="PF00001">
    <property type="entry name" value="7tm_1"/>
    <property type="match status" value="1"/>
</dbReference>
<keyword evidence="12" id="KW-1185">Reference proteome</keyword>
<evidence type="ECO:0000256" key="6">
    <source>
        <dbReference type="ARBA" id="ARBA00023136"/>
    </source>
</evidence>
<evidence type="ECO:0000259" key="10">
    <source>
        <dbReference type="PROSITE" id="PS50262"/>
    </source>
</evidence>
<keyword evidence="7" id="KW-0675">Receptor</keyword>
<evidence type="ECO:0000256" key="7">
    <source>
        <dbReference type="ARBA" id="ARBA00023170"/>
    </source>
</evidence>
<sequence>MIGLVTELITAVSSNNGPSQHRRHEERRIKDRKAAVDVCIIMAAFLICYLPEWTDFVLHYFFKIEFPSEATQTTRCIYYISSMTNPIIYSVRKREFRGGVKRTIKRIVGLCAI</sequence>
<evidence type="ECO:0000256" key="5">
    <source>
        <dbReference type="ARBA" id="ARBA00023040"/>
    </source>
</evidence>